<dbReference type="RefSeq" id="WP_119746268.1">
    <property type="nucleotide sequence ID" value="NZ_QZCG01000002.1"/>
</dbReference>
<name>A0A418T4N1_9RHOB</name>
<evidence type="ECO:0000313" key="1">
    <source>
        <dbReference type="EMBL" id="RJE88136.1"/>
    </source>
</evidence>
<dbReference type="InterPro" id="IPR014917">
    <property type="entry name" value="DUF1800"/>
</dbReference>
<protein>
    <submittedName>
        <fullName evidence="1">DUF1800 domain-containing protein</fullName>
    </submittedName>
</protein>
<accession>A0A418T4N1</accession>
<sequence>MATYPELAAIRLGYGLSAQTPPPAGQDEVLASVKRAVADADGVTMAAVRKGQSRLINLAKKRKNGDKSAPEAIKKQRQSLSLLVLRDTQRRFARAVDDPAGFGERLVQFWADHFTVGGGDVVRRVMVGSHVNEAIRPHIGGRFADLMFAAETHPCMLVYLNQNNSVGPNSQLAKKKKGKNKPGLNENLAREMIELHSLGVGAEYTQKDVRQLAKLLTGLTYSPGHGDNFRAAYAEPGKITVLGQSYRGDGPPKIDDIRAVIEDLSRHPATAQHLSRKLVTHFISDDPPQSLVDRLAGIYADSDGDLSAVNAALADSPELAGHFREKVKQPFEFIVASLRGLGVTGEEIMGLKPKQVRQWLEFPLTGMGQKWGRPAGPDGWPEAADDWITPQGLAARIEWAMNVPQKFRKNLPDPRQFMQTALGETASEPLQWAVPKAETTRDGIAIVLASVDFNRR</sequence>
<reference evidence="2" key="1">
    <citation type="submission" date="2018-09" db="EMBL/GenBank/DDBJ databases">
        <title>Acidovorax cavernicola nov. sp. isolated from Gruta de las Maravillas (Aracena, Spain).</title>
        <authorList>
            <person name="Jurado V."/>
            <person name="Gutierrez-Patricio S."/>
            <person name="Gonzalez-Pimentel J.L."/>
            <person name="Miller A.Z."/>
            <person name="Laiz L."/>
            <person name="Saiz-Jimenez C."/>
        </authorList>
    </citation>
    <scope>NUCLEOTIDE SEQUENCE [LARGE SCALE GENOMIC DNA]</scope>
    <source>
        <strain evidence="2">1011MAR3C25</strain>
    </source>
</reference>
<keyword evidence="2" id="KW-1185">Reference proteome</keyword>
<proteinExistence type="predicted"/>
<dbReference type="Pfam" id="PF08811">
    <property type="entry name" value="DUF1800"/>
    <property type="match status" value="1"/>
</dbReference>
<dbReference type="OrthoDB" id="9772295at2"/>
<dbReference type="EMBL" id="QZCG01000002">
    <property type="protein sequence ID" value="RJE88136.1"/>
    <property type="molecule type" value="Genomic_DNA"/>
</dbReference>
<dbReference type="AlphaFoldDB" id="A0A418T4N1"/>
<dbReference type="Proteomes" id="UP000284202">
    <property type="component" value="Unassembled WGS sequence"/>
</dbReference>
<evidence type="ECO:0000313" key="2">
    <source>
        <dbReference type="Proteomes" id="UP000284202"/>
    </source>
</evidence>
<comment type="caution">
    <text evidence="1">The sequence shown here is derived from an EMBL/GenBank/DDBJ whole genome shotgun (WGS) entry which is preliminary data.</text>
</comment>
<organism evidence="1 2">
    <name type="scientific">Paracoccus onubensis</name>
    <dbReference type="NCBI Taxonomy" id="1675788"/>
    <lineage>
        <taxon>Bacteria</taxon>
        <taxon>Pseudomonadati</taxon>
        <taxon>Pseudomonadota</taxon>
        <taxon>Alphaproteobacteria</taxon>
        <taxon>Rhodobacterales</taxon>
        <taxon>Paracoccaceae</taxon>
        <taxon>Paracoccus</taxon>
    </lineage>
</organism>
<gene>
    <name evidence="1" type="ORF">D3P04_04280</name>
</gene>